<dbReference type="OrthoDB" id="5964980at2759"/>
<feature type="compositionally biased region" description="Polar residues" evidence="1">
    <location>
        <begin position="152"/>
        <end position="168"/>
    </location>
</feature>
<accession>A0A9Q0KYI3</accession>
<proteinExistence type="predicted"/>
<dbReference type="PANTHER" id="PTHR10688">
    <property type="entry name" value="PWWP DOMAIN-CONTAINING PROTEIN"/>
    <property type="match status" value="1"/>
</dbReference>
<dbReference type="Pfam" id="PF00855">
    <property type="entry name" value="PWWP"/>
    <property type="match status" value="1"/>
</dbReference>
<evidence type="ECO:0000256" key="1">
    <source>
        <dbReference type="SAM" id="MobiDB-lite"/>
    </source>
</evidence>
<feature type="compositionally biased region" description="Basic and acidic residues" evidence="1">
    <location>
        <begin position="265"/>
        <end position="282"/>
    </location>
</feature>
<protein>
    <recommendedName>
        <fullName evidence="2">PWWP domain-containing protein</fullName>
    </recommendedName>
</protein>
<feature type="region of interest" description="Disordered" evidence="1">
    <location>
        <begin position="140"/>
        <end position="168"/>
    </location>
</feature>
<evidence type="ECO:0000313" key="4">
    <source>
        <dbReference type="Proteomes" id="UP001141806"/>
    </source>
</evidence>
<dbReference type="CDD" id="cd05162">
    <property type="entry name" value="PWWP"/>
    <property type="match status" value="1"/>
</dbReference>
<evidence type="ECO:0000313" key="3">
    <source>
        <dbReference type="EMBL" id="KAJ4979098.1"/>
    </source>
</evidence>
<dbReference type="Gene3D" id="2.30.30.140">
    <property type="match status" value="1"/>
</dbReference>
<feature type="region of interest" description="Disordered" evidence="1">
    <location>
        <begin position="265"/>
        <end position="312"/>
    </location>
</feature>
<sequence length="354" mass="39969">MVMKKRMNDCKRDGEHQIHLPKFCQQPRSRGSKPRTDFSPFVCSTSSPSPSSSPLNNDAADRLLVPYQRRRHQRRGSVKEFSSCKDALPSITTTSMEQGFQASITQYRKGMPERLFSNPVGVTVIKDESVAQNTLSDTCDNRNVGRHKSENAESSVFTPNKSTSHATRSNDVWITPGSIVWAKTANRMWWPAEIMGERSALTCTNDQNVNGHIFVQYCGNHECAWVDPAEDLSQFEDCFEEKSCNPMEAFQDALKQALHRKENISSCRPLDESPDVQHDQSSDKWNASSSSRTEGEYLEGGRGKRKRKPKVHFDVTVPMKSVKKLRRFRIMRHLGLAAPIGSPFSLTSHVSTNM</sequence>
<reference evidence="3" key="1">
    <citation type="journal article" date="2023" name="Plant J.">
        <title>The genome of the king protea, Protea cynaroides.</title>
        <authorList>
            <person name="Chang J."/>
            <person name="Duong T.A."/>
            <person name="Schoeman C."/>
            <person name="Ma X."/>
            <person name="Roodt D."/>
            <person name="Barker N."/>
            <person name="Li Z."/>
            <person name="Van de Peer Y."/>
            <person name="Mizrachi E."/>
        </authorList>
    </citation>
    <scope>NUCLEOTIDE SEQUENCE</scope>
    <source>
        <tissue evidence="3">Young leaves</tissue>
    </source>
</reference>
<feature type="compositionally biased region" description="Basic and acidic residues" evidence="1">
    <location>
        <begin position="293"/>
        <end position="302"/>
    </location>
</feature>
<dbReference type="SUPFAM" id="SSF63748">
    <property type="entry name" value="Tudor/PWWP/MBT"/>
    <property type="match status" value="1"/>
</dbReference>
<dbReference type="InterPro" id="IPR000313">
    <property type="entry name" value="PWWP_dom"/>
</dbReference>
<name>A0A9Q0KYI3_9MAGN</name>
<dbReference type="PANTHER" id="PTHR10688:SF14">
    <property type="entry name" value="PWWP DOMAIN-CONTAINING PROTEIN"/>
    <property type="match status" value="1"/>
</dbReference>
<gene>
    <name evidence="3" type="ORF">NE237_009878</name>
</gene>
<evidence type="ECO:0000259" key="2">
    <source>
        <dbReference type="PROSITE" id="PS50812"/>
    </source>
</evidence>
<dbReference type="EMBL" id="JAMYWD010000002">
    <property type="protein sequence ID" value="KAJ4979098.1"/>
    <property type="molecule type" value="Genomic_DNA"/>
</dbReference>
<dbReference type="AlphaFoldDB" id="A0A9Q0KYI3"/>
<dbReference type="PROSITE" id="PS50812">
    <property type="entry name" value="PWWP"/>
    <property type="match status" value="1"/>
</dbReference>
<feature type="region of interest" description="Disordered" evidence="1">
    <location>
        <begin position="21"/>
        <end position="58"/>
    </location>
</feature>
<feature type="compositionally biased region" description="Polar residues" evidence="1">
    <location>
        <begin position="283"/>
        <end position="292"/>
    </location>
</feature>
<feature type="domain" description="PWWP" evidence="2">
    <location>
        <begin position="176"/>
        <end position="237"/>
    </location>
</feature>
<keyword evidence="4" id="KW-1185">Reference proteome</keyword>
<comment type="caution">
    <text evidence="3">The sequence shown here is derived from an EMBL/GenBank/DDBJ whole genome shotgun (WGS) entry which is preliminary data.</text>
</comment>
<dbReference type="InterPro" id="IPR052657">
    <property type="entry name" value="PDP_family_Arabidopsis"/>
</dbReference>
<organism evidence="3 4">
    <name type="scientific">Protea cynaroides</name>
    <dbReference type="NCBI Taxonomy" id="273540"/>
    <lineage>
        <taxon>Eukaryota</taxon>
        <taxon>Viridiplantae</taxon>
        <taxon>Streptophyta</taxon>
        <taxon>Embryophyta</taxon>
        <taxon>Tracheophyta</taxon>
        <taxon>Spermatophyta</taxon>
        <taxon>Magnoliopsida</taxon>
        <taxon>Proteales</taxon>
        <taxon>Proteaceae</taxon>
        <taxon>Protea</taxon>
    </lineage>
</organism>
<dbReference type="Proteomes" id="UP001141806">
    <property type="component" value="Unassembled WGS sequence"/>
</dbReference>
<feature type="compositionally biased region" description="Low complexity" evidence="1">
    <location>
        <begin position="39"/>
        <end position="54"/>
    </location>
</feature>